<evidence type="ECO:0000256" key="12">
    <source>
        <dbReference type="ARBA" id="ARBA00023277"/>
    </source>
</evidence>
<evidence type="ECO:0000256" key="4">
    <source>
        <dbReference type="ARBA" id="ARBA00011962"/>
    </source>
</evidence>
<evidence type="ECO:0000256" key="9">
    <source>
        <dbReference type="ARBA" id="ARBA00022777"/>
    </source>
</evidence>
<keyword evidence="12" id="KW-0119">Carbohydrate metabolism</keyword>
<evidence type="ECO:0000259" key="17">
    <source>
        <dbReference type="Pfam" id="PF18085"/>
    </source>
</evidence>
<dbReference type="GO" id="GO:0005524">
    <property type="term" value="F:ATP binding"/>
    <property type="evidence" value="ECO:0007669"/>
    <property type="project" value="UniProtKB-KW"/>
</dbReference>
<feature type="region of interest" description="Disordered" evidence="15">
    <location>
        <begin position="55"/>
        <end position="85"/>
    </location>
</feature>
<evidence type="ECO:0000256" key="13">
    <source>
        <dbReference type="ARBA" id="ARBA00031251"/>
    </source>
</evidence>
<dbReference type="STRING" id="1032480.MLP_29710"/>
<dbReference type="InterPro" id="IPR011009">
    <property type="entry name" value="Kinase-like_dom_sf"/>
</dbReference>
<keyword evidence="19" id="KW-1185">Reference proteome</keyword>
<evidence type="ECO:0000256" key="15">
    <source>
        <dbReference type="SAM" id="MobiDB-lite"/>
    </source>
</evidence>
<dbReference type="Proteomes" id="UP000007947">
    <property type="component" value="Chromosome"/>
</dbReference>
<keyword evidence="8" id="KW-0547">Nucleotide-binding</keyword>
<dbReference type="UniPathway" id="UPA00164"/>
<keyword evidence="6" id="KW-0321">Glycogen metabolism</keyword>
<evidence type="ECO:0000256" key="5">
    <source>
        <dbReference type="ARBA" id="ARBA00013882"/>
    </source>
</evidence>
<evidence type="ECO:0000256" key="8">
    <source>
        <dbReference type="ARBA" id="ARBA00022741"/>
    </source>
</evidence>
<dbReference type="KEGG" id="mph:MLP_29710"/>
<dbReference type="SUPFAM" id="SSF56112">
    <property type="entry name" value="Protein kinase-like (PK-like)"/>
    <property type="match status" value="1"/>
</dbReference>
<evidence type="ECO:0000256" key="7">
    <source>
        <dbReference type="ARBA" id="ARBA00022679"/>
    </source>
</evidence>
<dbReference type="GO" id="GO:0005978">
    <property type="term" value="P:glycogen biosynthetic process"/>
    <property type="evidence" value="ECO:0007669"/>
    <property type="project" value="UniProtKB-UniPathway"/>
</dbReference>
<evidence type="ECO:0000259" key="16">
    <source>
        <dbReference type="Pfam" id="PF01636"/>
    </source>
</evidence>
<dbReference type="Pfam" id="PF01636">
    <property type="entry name" value="APH"/>
    <property type="match status" value="1"/>
</dbReference>
<dbReference type="GO" id="GO:0016301">
    <property type="term" value="F:kinase activity"/>
    <property type="evidence" value="ECO:0007669"/>
    <property type="project" value="UniProtKB-KW"/>
</dbReference>
<accession>F5XJT5</accession>
<keyword evidence="11" id="KW-0320">Glycogen biosynthesis</keyword>
<dbReference type="Pfam" id="PF18085">
    <property type="entry name" value="Mak_N_cap"/>
    <property type="match status" value="1"/>
</dbReference>
<evidence type="ECO:0000313" key="18">
    <source>
        <dbReference type="EMBL" id="BAK35985.1"/>
    </source>
</evidence>
<keyword evidence="9 18" id="KW-0418">Kinase</keyword>
<sequence length="477" mass="52063">MDPESADQLLRHLAQARWFAGKGRRAEIGSVTPLPWLTDSSTWPAVRVEIVRVDYPPAEDPPTHDLQPSEDSPPTQDSQPAAAGTQPWPYELYQLMVAYHRAPVPGLLHAELGRRTVAELGPVIGYDATQDPAACALLWQMLLDGHQTRYRDSEISFHRTDISELAPDAVAQPFTGQQSNTSVMFGDQAMIKFFRRIELGANLDIEVHDALGRAGVRDVARLYGWIHAHWLQDGTPVEADLAMAVEKLASAEDGWGLALDSLRTAGDFSEDAAALGTALAQIHHALRGAFPTAEIDGRTTESLMRTRLTVAADVAPVLTELTPGLESAFAQLGATTLATQRVHGDFHLGQTLKTPHGWRIIDFEGEPAKSMAERVALDSPWRDVAGMLRSFDYAAATVPGPGAARWLASAREAFLTAYAGGLPGLDEQAILRAYEADKAVYELVYEVRNRPDWTAIPLGAIRTIANEGDHDGIRPRR</sequence>
<dbReference type="EMBL" id="AP012204">
    <property type="protein sequence ID" value="BAK35985.1"/>
    <property type="molecule type" value="Genomic_DNA"/>
</dbReference>
<dbReference type="OrthoDB" id="3787729at2"/>
<evidence type="ECO:0000256" key="14">
    <source>
        <dbReference type="ARBA" id="ARBA00049067"/>
    </source>
</evidence>
<comment type="similarity">
    <text evidence="2">Belongs to the aminoglycoside phosphotransferase family.</text>
</comment>
<reference evidence="18 19" key="1">
    <citation type="submission" date="2011-05" db="EMBL/GenBank/DDBJ databases">
        <title>Whole genome sequence of Microlunatus phosphovorus NM-1.</title>
        <authorList>
            <person name="Hosoyama A."/>
            <person name="Sasaki K."/>
            <person name="Harada T."/>
            <person name="Igarashi R."/>
            <person name="Kawakoshi A."/>
            <person name="Sasagawa M."/>
            <person name="Fukada J."/>
            <person name="Nakamura S."/>
            <person name="Katano Y."/>
            <person name="Hanada S."/>
            <person name="Kamagata Y."/>
            <person name="Nakamura N."/>
            <person name="Yamazaki S."/>
            <person name="Fujita N."/>
        </authorList>
    </citation>
    <scope>NUCLEOTIDE SEQUENCE [LARGE SCALE GENOMIC DNA]</scope>
    <source>
        <strain evidence="19">ATCC 700054 / DSM 10555 / JCM 9379 / NBRC 101784 / NCIMB 13414 / VKM Ac-1990 / NM-1</strain>
    </source>
</reference>
<dbReference type="AlphaFoldDB" id="F5XJT5"/>
<gene>
    <name evidence="18" type="ordered locus">MLP_29710</name>
</gene>
<feature type="domain" description="Maltokinase N-terminal cap" evidence="17">
    <location>
        <begin position="13"/>
        <end position="131"/>
    </location>
</feature>
<evidence type="ECO:0000256" key="2">
    <source>
        <dbReference type="ARBA" id="ARBA00006219"/>
    </source>
</evidence>
<feature type="domain" description="Aminoglycoside phosphotransferase" evidence="16">
    <location>
        <begin position="263"/>
        <end position="419"/>
    </location>
</feature>
<protein>
    <recommendedName>
        <fullName evidence="5">Maltokinase</fullName>
        <ecNumber evidence="4">2.7.1.175</ecNumber>
    </recommendedName>
    <alternativeName>
        <fullName evidence="13">Maltose-1-phosphate synthase</fullName>
    </alternativeName>
</protein>
<evidence type="ECO:0000256" key="10">
    <source>
        <dbReference type="ARBA" id="ARBA00022840"/>
    </source>
</evidence>
<evidence type="ECO:0000256" key="3">
    <source>
        <dbReference type="ARBA" id="ARBA00011245"/>
    </source>
</evidence>
<evidence type="ECO:0000256" key="11">
    <source>
        <dbReference type="ARBA" id="ARBA00023056"/>
    </source>
</evidence>
<name>F5XJT5_MICPN</name>
<dbReference type="EC" id="2.7.1.175" evidence="4"/>
<evidence type="ECO:0000256" key="1">
    <source>
        <dbReference type="ARBA" id="ARBA00004964"/>
    </source>
</evidence>
<keyword evidence="10" id="KW-0067">ATP-binding</keyword>
<organism evidence="18 19">
    <name type="scientific">Microlunatus phosphovorus (strain ATCC 700054 / DSM 10555 / JCM 9379 / NBRC 101784 / NCIMB 13414 / VKM Ac-1990 / NM-1)</name>
    <dbReference type="NCBI Taxonomy" id="1032480"/>
    <lineage>
        <taxon>Bacteria</taxon>
        <taxon>Bacillati</taxon>
        <taxon>Actinomycetota</taxon>
        <taxon>Actinomycetes</taxon>
        <taxon>Propionibacteriales</taxon>
        <taxon>Propionibacteriaceae</taxon>
        <taxon>Microlunatus</taxon>
    </lineage>
</organism>
<comment type="subunit">
    <text evidence="3">Monomer.</text>
</comment>
<dbReference type="HOGENOM" id="CLU_029675_0_0_11"/>
<evidence type="ECO:0000256" key="6">
    <source>
        <dbReference type="ARBA" id="ARBA00022600"/>
    </source>
</evidence>
<proteinExistence type="inferred from homology"/>
<comment type="pathway">
    <text evidence="1">Glycan biosynthesis; glycogen biosynthesis.</text>
</comment>
<dbReference type="eggNOG" id="COG3281">
    <property type="taxonomic scope" value="Bacteria"/>
</dbReference>
<dbReference type="RefSeq" id="WP_013863854.1">
    <property type="nucleotide sequence ID" value="NC_015635.1"/>
</dbReference>
<dbReference type="Gene3D" id="3.90.1200.10">
    <property type="match status" value="1"/>
</dbReference>
<keyword evidence="7 18" id="KW-0808">Transferase</keyword>
<dbReference type="InterPro" id="IPR040999">
    <property type="entry name" value="Mak_N_cap"/>
</dbReference>
<evidence type="ECO:0000313" key="19">
    <source>
        <dbReference type="Proteomes" id="UP000007947"/>
    </source>
</evidence>
<dbReference type="InterPro" id="IPR002575">
    <property type="entry name" value="Aminoglycoside_PTrfase"/>
</dbReference>
<comment type="catalytic activity">
    <reaction evidence="14">
        <text>D-maltose + ATP = alpha-maltose 1-phosphate + ADP + H(+)</text>
        <dbReference type="Rhea" id="RHEA:31915"/>
        <dbReference type="ChEBI" id="CHEBI:15378"/>
        <dbReference type="ChEBI" id="CHEBI:17306"/>
        <dbReference type="ChEBI" id="CHEBI:30616"/>
        <dbReference type="ChEBI" id="CHEBI:63576"/>
        <dbReference type="ChEBI" id="CHEBI:456216"/>
        <dbReference type="EC" id="2.7.1.175"/>
    </reaction>
</comment>
<feature type="compositionally biased region" description="Polar residues" evidence="15">
    <location>
        <begin position="69"/>
        <end position="79"/>
    </location>
</feature>